<dbReference type="Pfam" id="PF00535">
    <property type="entry name" value="Glycos_transf_2"/>
    <property type="match status" value="1"/>
</dbReference>
<dbReference type="SUPFAM" id="SSF53448">
    <property type="entry name" value="Nucleotide-diphospho-sugar transferases"/>
    <property type="match status" value="1"/>
</dbReference>
<dbReference type="Pfam" id="PF13489">
    <property type="entry name" value="Methyltransf_23"/>
    <property type="match status" value="1"/>
</dbReference>
<evidence type="ECO:0000313" key="3">
    <source>
        <dbReference type="Proteomes" id="UP001529245"/>
    </source>
</evidence>
<feature type="domain" description="Glycosyltransferase 2-like" evidence="1">
    <location>
        <begin position="13"/>
        <end position="179"/>
    </location>
</feature>
<proteinExistence type="predicted"/>
<dbReference type="InterPro" id="IPR029063">
    <property type="entry name" value="SAM-dependent_MTases_sf"/>
</dbReference>
<dbReference type="Gene3D" id="3.90.550.10">
    <property type="entry name" value="Spore Coat Polysaccharide Biosynthesis Protein SpsA, Chain A"/>
    <property type="match status" value="1"/>
</dbReference>
<comment type="caution">
    <text evidence="2">The sequence shown here is derived from an EMBL/GenBank/DDBJ whole genome shotgun (WGS) entry which is preliminary data.</text>
</comment>
<dbReference type="CDD" id="cd04186">
    <property type="entry name" value="GT_2_like_c"/>
    <property type="match status" value="1"/>
</dbReference>
<evidence type="ECO:0000313" key="2">
    <source>
        <dbReference type="EMBL" id="MDI9260937.1"/>
    </source>
</evidence>
<evidence type="ECO:0000259" key="1">
    <source>
        <dbReference type="Pfam" id="PF00535"/>
    </source>
</evidence>
<sequence>MTQTSTDRDSLTSIIILTHNRLAETQACVESIRRYTKPGTYEIVVVDNNSTDGTRAWLASQPDIHTILNNENLGFPAGCNQGIRMARGNTIVLLNNDTVVTPRWLDNLLTCLYSADDIGAVGPVTNHACYYQAISVPYRTMEEMHQFAEQYNHSNPQKWERRLKLIGFCFVVKRTVLDKVGLLDERFSPGHFEDDDLSLRILQAGYQLVLCRDTFIHHHGSATFVHRDDVQQVVATNSKKFRDKWGFDSHYSLHIRYDVLQLMNQHPRDKELKVLEIGCACGATLLQVRNLYPNARLYGVELNPNAASIATLFADVQAMDIEENIHYEKEFFDYIIFADVLEHLYDPWNVVRRFREHLAPGGVILASIPNVMHISVIRDLVNGNWNYTDVGLLDRTHVRFFTLNTIDRMFADAGYSNREYAVNVSPLTELDKAWVRALTNVSEHKNETLFTAYQYLCRVTK</sequence>
<dbReference type="InterPro" id="IPR029044">
    <property type="entry name" value="Nucleotide-diphossugar_trans"/>
</dbReference>
<name>A0ABT6Y0U0_ALISE</name>
<keyword evidence="2" id="KW-0808">Transferase</keyword>
<reference evidence="2 3" key="1">
    <citation type="submission" date="2023-04" db="EMBL/GenBank/DDBJ databases">
        <title>A. sendaiensis sub sp. chiapanensis a novel subspecie with specific adaptation in bacterial cell wall isolated from an active volcano.</title>
        <authorList>
            <person name="Alvarez Gutierrez P.E."/>
            <person name="Ortiz Cortes L.Y."/>
        </authorList>
    </citation>
    <scope>NUCLEOTIDE SEQUENCE [LARGE SCALE GENOMIC DNA]</scope>
    <source>
        <strain evidence="2 3">PA2</strain>
    </source>
</reference>
<dbReference type="RefSeq" id="WP_283204358.1">
    <property type="nucleotide sequence ID" value="NZ_JASGCB010000027.1"/>
</dbReference>
<gene>
    <name evidence="2" type="ORF">QID03_12275</name>
</gene>
<organism evidence="2 3">
    <name type="scientific">Alicyclobacillus sendaiensis PA2</name>
    <dbReference type="NCBI Taxonomy" id="3029425"/>
    <lineage>
        <taxon>Bacteria</taxon>
        <taxon>Bacillati</taxon>
        <taxon>Bacillota</taxon>
        <taxon>Bacilli</taxon>
        <taxon>Bacillales</taxon>
        <taxon>Alicyclobacillaceae</taxon>
        <taxon>Alicyclobacillus</taxon>
    </lineage>
</organism>
<dbReference type="CDD" id="cd02440">
    <property type="entry name" value="AdoMet_MTases"/>
    <property type="match status" value="1"/>
</dbReference>
<dbReference type="EMBL" id="JASGCB010000027">
    <property type="protein sequence ID" value="MDI9260937.1"/>
    <property type="molecule type" value="Genomic_DNA"/>
</dbReference>
<dbReference type="GO" id="GO:0016757">
    <property type="term" value="F:glycosyltransferase activity"/>
    <property type="evidence" value="ECO:0007669"/>
    <property type="project" value="UniProtKB-KW"/>
</dbReference>
<dbReference type="InterPro" id="IPR001173">
    <property type="entry name" value="Glyco_trans_2-like"/>
</dbReference>
<dbReference type="Gene3D" id="3.40.50.150">
    <property type="entry name" value="Vaccinia Virus protein VP39"/>
    <property type="match status" value="1"/>
</dbReference>
<accession>A0ABT6Y0U0</accession>
<dbReference type="PANTHER" id="PTHR43179:SF7">
    <property type="entry name" value="RHAMNOSYLTRANSFERASE WBBL"/>
    <property type="match status" value="1"/>
</dbReference>
<keyword evidence="2" id="KW-0328">Glycosyltransferase</keyword>
<keyword evidence="3" id="KW-1185">Reference proteome</keyword>
<protein>
    <submittedName>
        <fullName evidence="2">Glycosyltransferase</fullName>
        <ecNumber evidence="2">2.4.-.-</ecNumber>
    </submittedName>
</protein>
<dbReference type="EC" id="2.4.-.-" evidence="2"/>
<dbReference type="Proteomes" id="UP001529245">
    <property type="component" value="Unassembled WGS sequence"/>
</dbReference>
<dbReference type="PANTHER" id="PTHR43179">
    <property type="entry name" value="RHAMNOSYLTRANSFERASE WBBL"/>
    <property type="match status" value="1"/>
</dbReference>
<dbReference type="SUPFAM" id="SSF53335">
    <property type="entry name" value="S-adenosyl-L-methionine-dependent methyltransferases"/>
    <property type="match status" value="1"/>
</dbReference>